<organism evidence="3 4">
    <name type="scientific">Hymenobacter persicinus</name>
    <dbReference type="NCBI Taxonomy" id="2025506"/>
    <lineage>
        <taxon>Bacteria</taxon>
        <taxon>Pseudomonadati</taxon>
        <taxon>Bacteroidota</taxon>
        <taxon>Cytophagia</taxon>
        <taxon>Cytophagales</taxon>
        <taxon>Hymenobacteraceae</taxon>
        <taxon>Hymenobacter</taxon>
    </lineage>
</organism>
<feature type="transmembrane region" description="Helical" evidence="1">
    <location>
        <begin position="274"/>
        <end position="292"/>
    </location>
</feature>
<dbReference type="AlphaFoldDB" id="A0A4Q5LB27"/>
<dbReference type="PANTHER" id="PTHR23028">
    <property type="entry name" value="ACETYLTRANSFERASE"/>
    <property type="match status" value="1"/>
</dbReference>
<dbReference type="OrthoDB" id="9796461at2"/>
<keyword evidence="3" id="KW-0012">Acyltransferase</keyword>
<keyword evidence="3" id="KW-0808">Transferase</keyword>
<evidence type="ECO:0000313" key="3">
    <source>
        <dbReference type="EMBL" id="RYU76070.1"/>
    </source>
</evidence>
<dbReference type="InterPro" id="IPR002656">
    <property type="entry name" value="Acyl_transf_3_dom"/>
</dbReference>
<feature type="domain" description="Acyltransferase 3" evidence="2">
    <location>
        <begin position="13"/>
        <end position="349"/>
    </location>
</feature>
<feature type="transmembrane region" description="Helical" evidence="1">
    <location>
        <begin position="243"/>
        <end position="262"/>
    </location>
</feature>
<dbReference type="GO" id="GO:0016747">
    <property type="term" value="F:acyltransferase activity, transferring groups other than amino-acyl groups"/>
    <property type="evidence" value="ECO:0007669"/>
    <property type="project" value="InterPro"/>
</dbReference>
<reference evidence="3 4" key="1">
    <citation type="submission" date="2019-02" db="EMBL/GenBank/DDBJ databases">
        <title>Bacterial novel species isolated from soil.</title>
        <authorList>
            <person name="Jung H.-Y."/>
        </authorList>
    </citation>
    <scope>NUCLEOTIDE SEQUENCE [LARGE SCALE GENOMIC DNA]</scope>
    <source>
        <strain evidence="3 4">1-3-3-3</strain>
    </source>
</reference>
<dbReference type="Pfam" id="PF01757">
    <property type="entry name" value="Acyl_transf_3"/>
    <property type="match status" value="1"/>
</dbReference>
<protein>
    <submittedName>
        <fullName evidence="3">Acyltransferase</fullName>
    </submittedName>
</protein>
<feature type="transmembrane region" description="Helical" evidence="1">
    <location>
        <begin position="88"/>
        <end position="106"/>
    </location>
</feature>
<sequence length="366" mass="41704">MSLAEKTGHYFPALTGLRAVAAYLVFFHHFNPAPDRSSFLFKFFDQGLVGINIFYVLSGLLICIRYYDHVEASRKWAVNYMRNRIARIYPLYFLLTVLTLLVAQFAPGLGVMQEWQSYSTVDRAVVSFVDITMLKGFSETLKFSGIGPGWSLTVEESFYLTAPFLILALYRSKKFFFIFAAMLLSLGVLLTAFFSRHYVFGFFNSYPFTFYYTFFGRCIEFFMGMRLALYIKEHPVQKPGKPLATTIGALWILAVMVLLAYYDIHFLSAPGQVLLNLFMPLGVCALLYGLVAERGVLSTVLSSSLFDLLGRSSYAFYLVHTGVFSALIINYLNWPLFARFLALNVLAILLYKSVEHPLQKALSRRK</sequence>
<dbReference type="RefSeq" id="WP_129922930.1">
    <property type="nucleotide sequence ID" value="NZ_SEWE01000061.1"/>
</dbReference>
<feature type="transmembrane region" description="Helical" evidence="1">
    <location>
        <begin position="177"/>
        <end position="198"/>
    </location>
</feature>
<evidence type="ECO:0000259" key="2">
    <source>
        <dbReference type="Pfam" id="PF01757"/>
    </source>
</evidence>
<feature type="transmembrane region" description="Helical" evidence="1">
    <location>
        <begin position="7"/>
        <end position="27"/>
    </location>
</feature>
<keyword evidence="4" id="KW-1185">Reference proteome</keyword>
<feature type="transmembrane region" description="Helical" evidence="1">
    <location>
        <begin position="150"/>
        <end position="170"/>
    </location>
</feature>
<dbReference type="PANTHER" id="PTHR23028:SF53">
    <property type="entry name" value="ACYL_TRANSF_3 DOMAIN-CONTAINING PROTEIN"/>
    <property type="match status" value="1"/>
</dbReference>
<keyword evidence="1" id="KW-0472">Membrane</keyword>
<keyword evidence="1" id="KW-0812">Transmembrane</keyword>
<feature type="transmembrane region" description="Helical" evidence="1">
    <location>
        <begin position="210"/>
        <end position="231"/>
    </location>
</feature>
<keyword evidence="1" id="KW-1133">Transmembrane helix</keyword>
<dbReference type="GO" id="GO:0016020">
    <property type="term" value="C:membrane"/>
    <property type="evidence" value="ECO:0007669"/>
    <property type="project" value="TreeGrafter"/>
</dbReference>
<proteinExistence type="predicted"/>
<accession>A0A4Q5LB27</accession>
<feature type="transmembrane region" description="Helical" evidence="1">
    <location>
        <begin position="337"/>
        <end position="354"/>
    </location>
</feature>
<evidence type="ECO:0000313" key="4">
    <source>
        <dbReference type="Proteomes" id="UP000294155"/>
    </source>
</evidence>
<evidence type="ECO:0000256" key="1">
    <source>
        <dbReference type="SAM" id="Phobius"/>
    </source>
</evidence>
<dbReference type="EMBL" id="SEWE01000061">
    <property type="protein sequence ID" value="RYU76070.1"/>
    <property type="molecule type" value="Genomic_DNA"/>
</dbReference>
<dbReference type="GO" id="GO:0009103">
    <property type="term" value="P:lipopolysaccharide biosynthetic process"/>
    <property type="evidence" value="ECO:0007669"/>
    <property type="project" value="TreeGrafter"/>
</dbReference>
<name>A0A4Q5LB27_9BACT</name>
<dbReference type="Proteomes" id="UP000294155">
    <property type="component" value="Unassembled WGS sequence"/>
</dbReference>
<feature type="transmembrane region" description="Helical" evidence="1">
    <location>
        <begin position="313"/>
        <end position="331"/>
    </location>
</feature>
<comment type="caution">
    <text evidence="3">The sequence shown here is derived from an EMBL/GenBank/DDBJ whole genome shotgun (WGS) entry which is preliminary data.</text>
</comment>
<dbReference type="InterPro" id="IPR050879">
    <property type="entry name" value="Acyltransferase_3"/>
</dbReference>
<gene>
    <name evidence="3" type="ORF">EWM57_19190</name>
</gene>
<feature type="transmembrane region" description="Helical" evidence="1">
    <location>
        <begin position="47"/>
        <end position="67"/>
    </location>
</feature>